<dbReference type="Proteomes" id="UP000237947">
    <property type="component" value="Chromosome"/>
</dbReference>
<comment type="similarity">
    <text evidence="2">Belongs to the glycosyl hydrolase 33 family.</text>
</comment>
<dbReference type="EMBL" id="CP027226">
    <property type="protein sequence ID" value="AVM42740.1"/>
    <property type="molecule type" value="Genomic_DNA"/>
</dbReference>
<evidence type="ECO:0000313" key="5">
    <source>
        <dbReference type="EMBL" id="AVM42740.1"/>
    </source>
</evidence>
<dbReference type="Pfam" id="PF13088">
    <property type="entry name" value="BNR_2"/>
    <property type="match status" value="1"/>
</dbReference>
<dbReference type="GO" id="GO:0016020">
    <property type="term" value="C:membrane"/>
    <property type="evidence" value="ECO:0007669"/>
    <property type="project" value="TreeGrafter"/>
</dbReference>
<dbReference type="GO" id="GO:0004308">
    <property type="term" value="F:exo-alpha-sialidase activity"/>
    <property type="evidence" value="ECO:0007669"/>
    <property type="project" value="UniProtKB-EC"/>
</dbReference>
<sequence length="442" mass="50456">MSIEEVENLFYPGYDGSGFYRIPALVKTLNGTVIAGADKRITNQEDWGDINAVIRRRPQGATEFDDNITIIDLPAGDDNDYAFLIDMSLLVQKQGAHKGRIHLLIDMFREGGNFWSAKDGSGFVNIDGKMYQALYDEFGHCYTIRENGVVYDAFGNQTLYKVKLEDEMPFTNLGTLTHQDKVLGNVFLKNSPLKTYQTSNIWYTYSDDDGLNWELPRNITGEVKAEWMRFLGTGPGVGLELQNGRLVFPVYFTDTLTNHQSTATIYSDDESKTWQRGASPNDTKTTISAVGDIKQEISEAQLVQLNNGATLVFMRNYSDKVKYAISYDNAETWEDELLDLDFECEAYCQLSVLHFEREGKEYILVSNPHGPDRTNGSVKLCVVHDEKNIECISEKFINDTRYQYSCLTQLDEDNFALLYEEDDKDGKVNLKYVEFDWDWLIN</sequence>
<comment type="catalytic activity">
    <reaction evidence="1">
        <text>Hydrolysis of alpha-(2-&gt;3)-, alpha-(2-&gt;6)-, alpha-(2-&gt;8)- glycosidic linkages of terminal sialic acid residues in oligosaccharides, glycoproteins, glycolipids, colominic acid and synthetic substrates.</text>
        <dbReference type="EC" id="3.2.1.18"/>
    </reaction>
</comment>
<evidence type="ECO:0000313" key="6">
    <source>
        <dbReference type="Proteomes" id="UP000237947"/>
    </source>
</evidence>
<dbReference type="KEGG" id="fsa:C5Q98_05725"/>
<evidence type="ECO:0000256" key="3">
    <source>
        <dbReference type="ARBA" id="ARBA00012733"/>
    </source>
</evidence>
<dbReference type="EC" id="3.2.1.18" evidence="3"/>
<dbReference type="InterPro" id="IPR011040">
    <property type="entry name" value="Sialidase"/>
</dbReference>
<evidence type="ECO:0000259" key="4">
    <source>
        <dbReference type="Pfam" id="PF13088"/>
    </source>
</evidence>
<dbReference type="Gene3D" id="2.120.10.10">
    <property type="match status" value="1"/>
</dbReference>
<dbReference type="RefSeq" id="WP_106012691.1">
    <property type="nucleotide sequence ID" value="NZ_CP027226.1"/>
</dbReference>
<dbReference type="CDD" id="cd15482">
    <property type="entry name" value="Sialidase_non-viral"/>
    <property type="match status" value="1"/>
</dbReference>
<organism evidence="5 6">
    <name type="scientific">Fastidiosipila sanguinis</name>
    <dbReference type="NCBI Taxonomy" id="236753"/>
    <lineage>
        <taxon>Bacteria</taxon>
        <taxon>Bacillati</taxon>
        <taxon>Bacillota</taxon>
        <taxon>Clostridia</taxon>
        <taxon>Eubacteriales</taxon>
        <taxon>Oscillospiraceae</taxon>
        <taxon>Fastidiosipila</taxon>
    </lineage>
</organism>
<dbReference type="PANTHER" id="PTHR10628">
    <property type="entry name" value="SIALIDASE"/>
    <property type="match status" value="1"/>
</dbReference>
<evidence type="ECO:0000256" key="2">
    <source>
        <dbReference type="ARBA" id="ARBA00009348"/>
    </source>
</evidence>
<dbReference type="PANTHER" id="PTHR10628:SF30">
    <property type="entry name" value="EXO-ALPHA-SIALIDASE"/>
    <property type="match status" value="1"/>
</dbReference>
<dbReference type="OrthoDB" id="7294637at2"/>
<dbReference type="InterPro" id="IPR026856">
    <property type="entry name" value="Sialidase_fam"/>
</dbReference>
<dbReference type="GO" id="GO:0006689">
    <property type="term" value="P:ganglioside catabolic process"/>
    <property type="evidence" value="ECO:0007669"/>
    <property type="project" value="TreeGrafter"/>
</dbReference>
<dbReference type="SUPFAM" id="SSF50939">
    <property type="entry name" value="Sialidases"/>
    <property type="match status" value="1"/>
</dbReference>
<keyword evidence="6" id="KW-1185">Reference proteome</keyword>
<dbReference type="AlphaFoldDB" id="A0A2S0KNX9"/>
<proteinExistence type="inferred from homology"/>
<protein>
    <recommendedName>
        <fullName evidence="3">exo-alpha-sialidase</fullName>
        <ecNumber evidence="3">3.2.1.18</ecNumber>
    </recommendedName>
</protein>
<dbReference type="InterPro" id="IPR023364">
    <property type="entry name" value="Trans_sialidase_dom3"/>
</dbReference>
<name>A0A2S0KNX9_9FIRM</name>
<dbReference type="GO" id="GO:0009313">
    <property type="term" value="P:oligosaccharide catabolic process"/>
    <property type="evidence" value="ECO:0007669"/>
    <property type="project" value="TreeGrafter"/>
</dbReference>
<dbReference type="InterPro" id="IPR036278">
    <property type="entry name" value="Sialidase_sf"/>
</dbReference>
<evidence type="ECO:0000256" key="1">
    <source>
        <dbReference type="ARBA" id="ARBA00000427"/>
    </source>
</evidence>
<dbReference type="GO" id="GO:0005737">
    <property type="term" value="C:cytoplasm"/>
    <property type="evidence" value="ECO:0007669"/>
    <property type="project" value="TreeGrafter"/>
</dbReference>
<reference evidence="6" key="1">
    <citation type="submission" date="2018-02" db="EMBL/GenBank/DDBJ databases">
        <authorList>
            <person name="Holder M.E."/>
            <person name="Ajami N.J."/>
            <person name="Petrosino J.F."/>
        </authorList>
    </citation>
    <scope>NUCLEOTIDE SEQUENCE [LARGE SCALE GENOMIC DNA]</scope>
    <source>
        <strain evidence="6">CCUG 47711</strain>
    </source>
</reference>
<accession>A0A2S0KNX9</accession>
<feature type="domain" description="Sialidase" evidence="4">
    <location>
        <begin position="190"/>
        <end position="409"/>
    </location>
</feature>
<gene>
    <name evidence="5" type="ORF">C5Q98_05725</name>
</gene>
<dbReference type="Gene3D" id="2.40.220.10">
    <property type="entry name" value="Intramolecular Trans-sialidase, Domain 3"/>
    <property type="match status" value="1"/>
</dbReference>